<keyword evidence="3" id="KW-0732">Signal</keyword>
<dbReference type="InterPro" id="IPR000675">
    <property type="entry name" value="Cutinase/axe"/>
</dbReference>
<comment type="caution">
    <text evidence="4">The sequence shown here is derived from an EMBL/GenBank/DDBJ whole genome shotgun (WGS) entry which is preliminary data.</text>
</comment>
<protein>
    <submittedName>
        <fullName evidence="4">Acetyl xylan esterase</fullName>
    </submittedName>
</protein>
<evidence type="ECO:0000313" key="5">
    <source>
        <dbReference type="Proteomes" id="UP000076881"/>
    </source>
</evidence>
<keyword evidence="2" id="KW-1015">Disulfide bond</keyword>
<sequence length="234" mass="24301">MIYQFTALTAAALASFASAAPVEPRVQSCVSGLYMIVARGTYEARGQGKTGEVAKLVAAQVPGSVSVAVDYPASAFGGGPIYPESVTEGIIDTKQRIQNYVDSCGDKSRIVLMGFSQGANVITDTLAGGILKPSPLSAEYGKYIVAVTVFGDPAFAAGQSYDYGSNADGPDEGIFTRSDNKSSMQLLSNYSNVLASYCDQGDRYCASGASSTVHGAVVARHAEEAADFIVSRAS</sequence>
<dbReference type="AlphaFoldDB" id="A0A168CSY9"/>
<proteinExistence type="predicted"/>
<dbReference type="PANTHER" id="PTHR33630:SF9">
    <property type="entry name" value="CUTINASE 4"/>
    <property type="match status" value="1"/>
</dbReference>
<evidence type="ECO:0000256" key="3">
    <source>
        <dbReference type="SAM" id="SignalP"/>
    </source>
</evidence>
<dbReference type="Pfam" id="PF01083">
    <property type="entry name" value="Cutinase"/>
    <property type="match status" value="1"/>
</dbReference>
<keyword evidence="1" id="KW-0378">Hydrolase</keyword>
<feature type="chain" id="PRO_5007896070" evidence="3">
    <location>
        <begin position="20"/>
        <end position="234"/>
    </location>
</feature>
<keyword evidence="5" id="KW-1185">Reference proteome</keyword>
<feature type="signal peptide" evidence="3">
    <location>
        <begin position="1"/>
        <end position="19"/>
    </location>
</feature>
<dbReference type="EMBL" id="AZHF01000008">
    <property type="protein sequence ID" value="OAA71755.1"/>
    <property type="molecule type" value="Genomic_DNA"/>
</dbReference>
<dbReference type="SMART" id="SM01110">
    <property type="entry name" value="Cutinase"/>
    <property type="match status" value="1"/>
</dbReference>
<evidence type="ECO:0000256" key="2">
    <source>
        <dbReference type="ARBA" id="ARBA00023157"/>
    </source>
</evidence>
<evidence type="ECO:0000256" key="1">
    <source>
        <dbReference type="ARBA" id="ARBA00022801"/>
    </source>
</evidence>
<accession>A0A168CSY9</accession>
<dbReference type="Proteomes" id="UP000076881">
    <property type="component" value="Unassembled WGS sequence"/>
</dbReference>
<dbReference type="Gene3D" id="3.40.50.1820">
    <property type="entry name" value="alpha/beta hydrolase"/>
    <property type="match status" value="1"/>
</dbReference>
<dbReference type="STRING" id="1081108.A0A168CSY9"/>
<dbReference type="PANTHER" id="PTHR33630">
    <property type="entry name" value="CUTINASE RV1984C-RELATED-RELATED"/>
    <property type="match status" value="1"/>
</dbReference>
<dbReference type="OrthoDB" id="2586582at2759"/>
<dbReference type="SUPFAM" id="SSF53474">
    <property type="entry name" value="alpha/beta-Hydrolases"/>
    <property type="match status" value="1"/>
</dbReference>
<dbReference type="GO" id="GO:0052689">
    <property type="term" value="F:carboxylic ester hydrolase activity"/>
    <property type="evidence" value="ECO:0007669"/>
    <property type="project" value="UniProtKB-ARBA"/>
</dbReference>
<dbReference type="InterPro" id="IPR029058">
    <property type="entry name" value="AB_hydrolase_fold"/>
</dbReference>
<reference evidence="4 5" key="1">
    <citation type="journal article" date="2016" name="Genome Biol. Evol.">
        <title>Divergent and convergent evolution of fungal pathogenicity.</title>
        <authorList>
            <person name="Shang Y."/>
            <person name="Xiao G."/>
            <person name="Zheng P."/>
            <person name="Cen K."/>
            <person name="Zhan S."/>
            <person name="Wang C."/>
        </authorList>
    </citation>
    <scope>NUCLEOTIDE SEQUENCE [LARGE SCALE GENOMIC DNA]</scope>
    <source>
        <strain evidence="4 5">RCEF 1005</strain>
    </source>
</reference>
<organism evidence="4 5">
    <name type="scientific">Akanthomyces lecanii RCEF 1005</name>
    <dbReference type="NCBI Taxonomy" id="1081108"/>
    <lineage>
        <taxon>Eukaryota</taxon>
        <taxon>Fungi</taxon>
        <taxon>Dikarya</taxon>
        <taxon>Ascomycota</taxon>
        <taxon>Pezizomycotina</taxon>
        <taxon>Sordariomycetes</taxon>
        <taxon>Hypocreomycetidae</taxon>
        <taxon>Hypocreales</taxon>
        <taxon>Cordycipitaceae</taxon>
        <taxon>Akanthomyces</taxon>
        <taxon>Cordyceps confragosa</taxon>
    </lineage>
</organism>
<evidence type="ECO:0000313" key="4">
    <source>
        <dbReference type="EMBL" id="OAA71755.1"/>
    </source>
</evidence>
<name>A0A168CSY9_CORDF</name>
<gene>
    <name evidence="4" type="ORF">LEL_08990</name>
</gene>